<evidence type="ECO:0000313" key="1">
    <source>
        <dbReference type="Proteomes" id="UP000095286"/>
    </source>
</evidence>
<organism evidence="1 2">
    <name type="scientific">Rhabditophanes sp. KR3021</name>
    <dbReference type="NCBI Taxonomy" id="114890"/>
    <lineage>
        <taxon>Eukaryota</taxon>
        <taxon>Metazoa</taxon>
        <taxon>Ecdysozoa</taxon>
        <taxon>Nematoda</taxon>
        <taxon>Chromadorea</taxon>
        <taxon>Rhabditida</taxon>
        <taxon>Tylenchina</taxon>
        <taxon>Panagrolaimomorpha</taxon>
        <taxon>Strongyloidoidea</taxon>
        <taxon>Alloionematidae</taxon>
        <taxon>Rhabditophanes</taxon>
    </lineage>
</organism>
<name>A0AC35TGA1_9BILA</name>
<dbReference type="WBParaSite" id="RSKR_0000016050.1">
    <property type="protein sequence ID" value="RSKR_0000016050.1"/>
    <property type="gene ID" value="RSKR_0000016050"/>
</dbReference>
<sequence length="231" mass="26803">MVHVRKGITPNPLIYKIGLEYIDYRSIGDVCGNLKLDDNSVIQALTIIRNGDSIKYIRAGIIPQNFKTTGVAKSTIGRIIRIFHQNKILFYQRSISQGYAFPLFELKLIENTNLDQLTPDIQERQKFRTISLPKRQEIIRLHKDNRNANVIAKEIGCARMSVIAIISRFKKCGLLTPGFRKRTELNDFQKQFITQSHQQNKYISLYEPKKSKILHNVSLNTIREFRQTMKP</sequence>
<dbReference type="Proteomes" id="UP000095286">
    <property type="component" value="Unplaced"/>
</dbReference>
<protein>
    <submittedName>
        <fullName evidence="2">Helix-turn-helix domain-containing protein</fullName>
    </submittedName>
</protein>
<reference evidence="2" key="1">
    <citation type="submission" date="2016-11" db="UniProtKB">
        <authorList>
            <consortium name="WormBaseParasite"/>
        </authorList>
    </citation>
    <scope>IDENTIFICATION</scope>
    <source>
        <strain evidence="2">KR3021</strain>
    </source>
</reference>
<accession>A0AC35TGA1</accession>
<evidence type="ECO:0000313" key="2">
    <source>
        <dbReference type="WBParaSite" id="RSKR_0000016050.1"/>
    </source>
</evidence>
<proteinExistence type="predicted"/>